<keyword evidence="1" id="KW-1133">Transmembrane helix</keyword>
<feature type="chain" id="PRO_5009678588" description="DUF2334 domain-containing protein" evidence="2">
    <location>
        <begin position="23"/>
        <end position="522"/>
    </location>
</feature>
<dbReference type="EMBL" id="LT634362">
    <property type="protein sequence ID" value="SFZ88500.1"/>
    <property type="molecule type" value="Genomic_DNA"/>
</dbReference>
<feature type="signal peptide" evidence="2">
    <location>
        <begin position="1"/>
        <end position="22"/>
    </location>
</feature>
<keyword evidence="2" id="KW-0732">Signal</keyword>
<protein>
    <recommendedName>
        <fullName evidence="4">DUF2334 domain-containing protein</fullName>
    </recommendedName>
</protein>
<sequence>MRRFLIGLLLILGLLWVVPAQAAVTPKVLLAYDSQNINEQAERKVDSVQRLLTSLNLEVHTIAIDQYHKGDLARYDFQGVITMINWPQMKFSSHHFVKDRQQFAGVKLHIGPQLVADEQQALDVQVKTVHHQQFYLTANRHQQLLPFSDSIQVVTQKNQGRAIGTLKTQIPTQQSQYPYGVLNGHNGFLPFYQRKGLSFLAASQLISELFGEQAGQQAPLLTLTHVTPVSKLKYLNQVSQFLYQQGIPFAVSATSIQVNTDMPAFNRYMRALQKIENRNGIIFLQTPEIYDTTKKTGPKLGKVMYRQLTDLTRHQVIPVGISTVNYWNQDDVYRARALDFSDYVLLLANPKAKAKVYARQSNTGGVYHRAYYALPARSLATVKSGTDLTQQSELQFNVPTAVTISLPSTKKGVASLKRQIKRTRWNWYNPATANFKTNLQIGNQAFRYQSGSYFVNNQQIVIPAMQVEQKKQSQPKPYKAAMNGFFDFQSQVLIVFIIIVLVILVVFFFIGRRVYRNMFRRK</sequence>
<gene>
    <name evidence="3" type="ORF">LREN565_1613</name>
</gene>
<keyword evidence="1" id="KW-0472">Membrane</keyword>
<evidence type="ECO:0008006" key="4">
    <source>
        <dbReference type="Google" id="ProtNLM"/>
    </source>
</evidence>
<evidence type="ECO:0000313" key="3">
    <source>
        <dbReference type="EMBL" id="SFZ88500.1"/>
    </source>
</evidence>
<evidence type="ECO:0000256" key="1">
    <source>
        <dbReference type="SAM" id="Phobius"/>
    </source>
</evidence>
<feature type="transmembrane region" description="Helical" evidence="1">
    <location>
        <begin position="492"/>
        <end position="511"/>
    </location>
</feature>
<organism evidence="3">
    <name type="scientific">Loigolactobacillus rennini</name>
    <dbReference type="NCBI Taxonomy" id="238013"/>
    <lineage>
        <taxon>Bacteria</taxon>
        <taxon>Bacillati</taxon>
        <taxon>Bacillota</taxon>
        <taxon>Bacilli</taxon>
        <taxon>Lactobacillales</taxon>
        <taxon>Lactobacillaceae</taxon>
        <taxon>Loigolactobacillus</taxon>
    </lineage>
</organism>
<evidence type="ECO:0000256" key="2">
    <source>
        <dbReference type="SAM" id="SignalP"/>
    </source>
</evidence>
<name>A0A1K2I817_9LACO</name>
<reference evidence="3" key="1">
    <citation type="submission" date="2016-11" db="EMBL/GenBank/DDBJ databases">
        <authorList>
            <person name="Jaros S."/>
            <person name="Januszkiewicz K."/>
            <person name="Wedrychowicz H."/>
        </authorList>
    </citation>
    <scope>NUCLEOTIDE SEQUENCE</scope>
    <source>
        <strain evidence="3">ACA-DC 565</strain>
    </source>
</reference>
<keyword evidence="1" id="KW-0812">Transmembrane</keyword>
<proteinExistence type="predicted"/>
<accession>A0A1K2I817</accession>
<dbReference type="AlphaFoldDB" id="A0A1K2I817"/>